<protein>
    <recommendedName>
        <fullName evidence="4">MmcQ/YjbR family DNA-binding protein</fullName>
    </recommendedName>
</protein>
<name>A0ABP5WGT2_9ACTN</name>
<evidence type="ECO:0000256" key="1">
    <source>
        <dbReference type="SAM" id="MobiDB-lite"/>
    </source>
</evidence>
<evidence type="ECO:0000313" key="3">
    <source>
        <dbReference type="Proteomes" id="UP001501231"/>
    </source>
</evidence>
<feature type="region of interest" description="Disordered" evidence="1">
    <location>
        <begin position="111"/>
        <end position="135"/>
    </location>
</feature>
<evidence type="ECO:0000313" key="2">
    <source>
        <dbReference type="EMBL" id="GAA2426872.1"/>
    </source>
</evidence>
<dbReference type="Proteomes" id="UP001501231">
    <property type="component" value="Unassembled WGS sequence"/>
</dbReference>
<reference evidence="3" key="1">
    <citation type="journal article" date="2019" name="Int. J. Syst. Evol. Microbiol.">
        <title>The Global Catalogue of Microorganisms (GCM) 10K type strain sequencing project: providing services to taxonomists for standard genome sequencing and annotation.</title>
        <authorList>
            <consortium name="The Broad Institute Genomics Platform"/>
            <consortium name="The Broad Institute Genome Sequencing Center for Infectious Disease"/>
            <person name="Wu L."/>
            <person name="Ma J."/>
        </authorList>
    </citation>
    <scope>NUCLEOTIDE SEQUENCE [LARGE SCALE GENOMIC DNA]</scope>
    <source>
        <strain evidence="3">JCM 3325</strain>
    </source>
</reference>
<comment type="caution">
    <text evidence="2">The sequence shown here is derived from an EMBL/GenBank/DDBJ whole genome shotgun (WGS) entry which is preliminary data.</text>
</comment>
<proteinExistence type="predicted"/>
<evidence type="ECO:0008006" key="4">
    <source>
        <dbReference type="Google" id="ProtNLM"/>
    </source>
</evidence>
<accession>A0ABP5WGT2</accession>
<organism evidence="2 3">
    <name type="scientific">Actinomadura vinacea</name>
    <dbReference type="NCBI Taxonomy" id="115336"/>
    <lineage>
        <taxon>Bacteria</taxon>
        <taxon>Bacillati</taxon>
        <taxon>Actinomycetota</taxon>
        <taxon>Actinomycetes</taxon>
        <taxon>Streptosporangiales</taxon>
        <taxon>Thermomonosporaceae</taxon>
        <taxon>Actinomadura</taxon>
    </lineage>
</organism>
<keyword evidence="3" id="KW-1185">Reference proteome</keyword>
<dbReference type="EMBL" id="BAAARW010000016">
    <property type="protein sequence ID" value="GAA2426872.1"/>
    <property type="molecule type" value="Genomic_DNA"/>
</dbReference>
<gene>
    <name evidence="2" type="ORF">GCM10010191_44360</name>
</gene>
<sequence length="135" mass="14403">MDLAALVRREPDVYAVADGLVAMGEPVELASGDFKAVRVHDAEGRVLVSIEDPVLVEAPGEVARLLGAEAAQRFTAPAWWVDVRAAADVPDAARVARRFAEALVRWAGGTIWPDLPEEPPPRSWKTTGAPTAPEG</sequence>